<dbReference type="InterPro" id="IPR002774">
    <property type="entry name" value="Flagellin_arc-type"/>
</dbReference>
<organism evidence="2 3">
    <name type="scientific">Natranaeroarchaeum aerophilus</name>
    <dbReference type="NCBI Taxonomy" id="2917711"/>
    <lineage>
        <taxon>Archaea</taxon>
        <taxon>Methanobacteriati</taxon>
        <taxon>Methanobacteriota</taxon>
        <taxon>Stenosarchaea group</taxon>
        <taxon>Halobacteria</taxon>
        <taxon>Halobacteriales</taxon>
        <taxon>Natronoarchaeaceae</taxon>
        <taxon>Natranaeroarchaeum</taxon>
    </lineage>
</organism>
<gene>
    <name evidence="2" type="ORF">AArcSt11_13395</name>
</gene>
<reference evidence="2 3" key="1">
    <citation type="journal article" date="2022" name="Syst. Appl. Microbiol.">
        <title>Natronocalculus amylovorans gen. nov., sp. nov., and Natranaeroarchaeum aerophilus sp. nov., dominant culturable amylolytic natronoarchaea from hypersaline soda lakes in southwestern Siberia.</title>
        <authorList>
            <person name="Sorokin D.Y."/>
            <person name="Elcheninov A.G."/>
            <person name="Khizhniak T.V."/>
            <person name="Koenen M."/>
            <person name="Bale N.J."/>
            <person name="Damste J.S.S."/>
            <person name="Kublanov I.V."/>
        </authorList>
    </citation>
    <scope>NUCLEOTIDE SEQUENCE [LARGE SCALE GENOMIC DNA]</scope>
    <source>
        <strain evidence="2 3">AArc-St1-1</strain>
    </source>
</reference>
<dbReference type="Pfam" id="PF01917">
    <property type="entry name" value="Flagellin_arch-type"/>
    <property type="match status" value="1"/>
</dbReference>
<protein>
    <recommendedName>
        <fullName evidence="4">Flagellar protein G</fullName>
    </recommendedName>
</protein>
<feature type="transmembrane region" description="Helical" evidence="1">
    <location>
        <begin position="6"/>
        <end position="30"/>
    </location>
</feature>
<keyword evidence="1" id="KW-1133">Transmembrane helix</keyword>
<keyword evidence="1" id="KW-0472">Membrane</keyword>
<dbReference type="PANTHER" id="PTHR42200">
    <property type="entry name" value="ARCHAEAL FLAGELLA-RELATED PROTEIN F-RELATED"/>
    <property type="match status" value="1"/>
</dbReference>
<keyword evidence="3" id="KW-1185">Reference proteome</keyword>
<proteinExistence type="predicted"/>
<evidence type="ECO:0000313" key="2">
    <source>
        <dbReference type="EMBL" id="MCL9814647.1"/>
    </source>
</evidence>
<keyword evidence="1" id="KW-0812">Transmembrane</keyword>
<dbReference type="EMBL" id="JAKRVY010000008">
    <property type="protein sequence ID" value="MCL9814647.1"/>
    <property type="molecule type" value="Genomic_DNA"/>
</dbReference>
<dbReference type="AlphaFoldDB" id="A0AAE3K5X6"/>
<evidence type="ECO:0000256" key="1">
    <source>
        <dbReference type="SAM" id="Phobius"/>
    </source>
</evidence>
<name>A0AAE3K5X6_9EURY</name>
<accession>A0AAE3K5X6</accession>
<dbReference type="GO" id="GO:0005198">
    <property type="term" value="F:structural molecule activity"/>
    <property type="evidence" value="ECO:0007669"/>
    <property type="project" value="InterPro"/>
</dbReference>
<dbReference type="PANTHER" id="PTHR42200:SF2">
    <property type="entry name" value="ARCHAEAL FLAGELLA-RELATED PROTEIN F"/>
    <property type="match status" value="1"/>
</dbReference>
<dbReference type="Proteomes" id="UP001202674">
    <property type="component" value="Unassembled WGS sequence"/>
</dbReference>
<dbReference type="RefSeq" id="WP_250597793.1">
    <property type="nucleotide sequence ID" value="NZ_JAKRVY010000008.1"/>
</dbReference>
<comment type="caution">
    <text evidence="2">The sequence shown here is derived from an EMBL/GenBank/DDBJ whole genome shotgun (WGS) entry which is preliminary data.</text>
</comment>
<evidence type="ECO:0000313" key="3">
    <source>
        <dbReference type="Proteomes" id="UP001202674"/>
    </source>
</evidence>
<sequence>MASVSVSHLIIFIAALTVAVGVATTLTVNVESMSVSLDERGDSVAQDIETDISIISDAGSPDSIYSTDEDGNGEVTLLVKNTGNRPIHTDSGDIDVLINGQYQNGIDIEVIGNEGSTLWAEGSVVRMTMNEPLDAGDHRATVRVRSNEDTLRFYLDG</sequence>
<dbReference type="GO" id="GO:0097588">
    <property type="term" value="P:archaeal or bacterial-type flagellum-dependent cell motility"/>
    <property type="evidence" value="ECO:0007669"/>
    <property type="project" value="InterPro"/>
</dbReference>
<evidence type="ECO:0008006" key="4">
    <source>
        <dbReference type="Google" id="ProtNLM"/>
    </source>
</evidence>